<dbReference type="Gene3D" id="1.10.238.10">
    <property type="entry name" value="EF-hand"/>
    <property type="match status" value="1"/>
</dbReference>
<evidence type="ECO:0000256" key="2">
    <source>
        <dbReference type="ARBA" id="ARBA00022490"/>
    </source>
</evidence>
<dbReference type="OrthoDB" id="186625at2759"/>
<dbReference type="GO" id="GO:0005509">
    <property type="term" value="F:calcium ion binding"/>
    <property type="evidence" value="ECO:0007669"/>
    <property type="project" value="InterPro"/>
</dbReference>
<keyword evidence="5" id="KW-0106">Calcium</keyword>
<dbReference type="GO" id="GO:0005737">
    <property type="term" value="C:cytoplasm"/>
    <property type="evidence" value="ECO:0007669"/>
    <property type="project" value="UniProtKB-SubCell"/>
</dbReference>
<sequence>MSYGYVQQGGYGQQALPAGVDPNWLSSVFQSVDRDRSGHISAVELQQALGNGTWAQFNPETVRLMIGMFDRDCSGTVSYEEFAYLWKYIMDWHNCFRTYDRDNSGFIDKHELRAALSSFGYNLSEKFYDILIKKYDRHNISNIAFDNFVQSAAILQTLTNFFRAEDKDQDGWIDIAYDNFLNIIFSLRS</sequence>
<dbReference type="PROSITE" id="PS00018">
    <property type="entry name" value="EF_HAND_1"/>
    <property type="match status" value="2"/>
</dbReference>
<dbReference type="InterPro" id="IPR051426">
    <property type="entry name" value="Peflin/Sorcin_CaBP"/>
</dbReference>
<dbReference type="InterPro" id="IPR018247">
    <property type="entry name" value="EF_Hand_1_Ca_BS"/>
</dbReference>
<evidence type="ECO:0000256" key="5">
    <source>
        <dbReference type="ARBA" id="ARBA00022837"/>
    </source>
</evidence>
<dbReference type="SUPFAM" id="SSF47473">
    <property type="entry name" value="EF-hand"/>
    <property type="match status" value="1"/>
</dbReference>
<evidence type="ECO:0000256" key="1">
    <source>
        <dbReference type="ARBA" id="ARBA00004496"/>
    </source>
</evidence>
<feature type="domain" description="EF-hand" evidence="6">
    <location>
        <begin position="87"/>
        <end position="122"/>
    </location>
</feature>
<protein>
    <recommendedName>
        <fullName evidence="6">EF-hand domain-containing protein</fullName>
    </recommendedName>
</protein>
<proteinExistence type="predicted"/>
<comment type="subcellular location">
    <subcellularLocation>
        <location evidence="1">Cytoplasm</location>
    </subcellularLocation>
</comment>
<gene>
    <name evidence="7" type="ORF">CUNI_LOCUS1515</name>
</gene>
<dbReference type="PANTHER" id="PTHR46212:SF9">
    <property type="entry name" value="PROGRAMMED CELL DEATH PROTEIN 6"/>
    <property type="match status" value="1"/>
</dbReference>
<dbReference type="SMART" id="SM00054">
    <property type="entry name" value="EFh"/>
    <property type="match status" value="3"/>
</dbReference>
<comment type="caution">
    <text evidence="7">The sequence shown here is derived from an EMBL/GenBank/DDBJ whole genome shotgun (WGS) entry which is preliminary data.</text>
</comment>
<dbReference type="InterPro" id="IPR011992">
    <property type="entry name" value="EF-hand-dom_pair"/>
</dbReference>
<organism evidence="7 8">
    <name type="scientific">Candidula unifasciata</name>
    <dbReference type="NCBI Taxonomy" id="100452"/>
    <lineage>
        <taxon>Eukaryota</taxon>
        <taxon>Metazoa</taxon>
        <taxon>Spiralia</taxon>
        <taxon>Lophotrochozoa</taxon>
        <taxon>Mollusca</taxon>
        <taxon>Gastropoda</taxon>
        <taxon>Heterobranchia</taxon>
        <taxon>Euthyneura</taxon>
        <taxon>Panpulmonata</taxon>
        <taxon>Eupulmonata</taxon>
        <taxon>Stylommatophora</taxon>
        <taxon>Helicina</taxon>
        <taxon>Helicoidea</taxon>
        <taxon>Geomitridae</taxon>
        <taxon>Candidula</taxon>
    </lineage>
</organism>
<evidence type="ECO:0000313" key="8">
    <source>
        <dbReference type="Proteomes" id="UP000678393"/>
    </source>
</evidence>
<name>A0A8S3YFT4_9EUPU</name>
<dbReference type="PROSITE" id="PS50222">
    <property type="entry name" value="EF_HAND_2"/>
    <property type="match status" value="2"/>
</dbReference>
<evidence type="ECO:0000256" key="4">
    <source>
        <dbReference type="ARBA" id="ARBA00022737"/>
    </source>
</evidence>
<dbReference type="Proteomes" id="UP000678393">
    <property type="component" value="Unassembled WGS sequence"/>
</dbReference>
<evidence type="ECO:0000313" key="7">
    <source>
        <dbReference type="EMBL" id="CAG5115957.1"/>
    </source>
</evidence>
<dbReference type="AlphaFoldDB" id="A0A8S3YFT4"/>
<accession>A0A8S3YFT4</accession>
<keyword evidence="3" id="KW-0479">Metal-binding</keyword>
<keyword evidence="4" id="KW-0677">Repeat</keyword>
<feature type="domain" description="EF-hand" evidence="6">
    <location>
        <begin position="20"/>
        <end position="55"/>
    </location>
</feature>
<dbReference type="InterPro" id="IPR002048">
    <property type="entry name" value="EF_hand_dom"/>
</dbReference>
<keyword evidence="8" id="KW-1185">Reference proteome</keyword>
<dbReference type="Pfam" id="PF13499">
    <property type="entry name" value="EF-hand_7"/>
    <property type="match status" value="2"/>
</dbReference>
<evidence type="ECO:0000256" key="3">
    <source>
        <dbReference type="ARBA" id="ARBA00022723"/>
    </source>
</evidence>
<dbReference type="GO" id="GO:0048306">
    <property type="term" value="F:calcium-dependent protein binding"/>
    <property type="evidence" value="ECO:0007669"/>
    <property type="project" value="UniProtKB-ARBA"/>
</dbReference>
<reference evidence="7" key="1">
    <citation type="submission" date="2021-04" db="EMBL/GenBank/DDBJ databases">
        <authorList>
            <consortium name="Molecular Ecology Group"/>
        </authorList>
    </citation>
    <scope>NUCLEOTIDE SEQUENCE</scope>
</reference>
<keyword evidence="2" id="KW-0963">Cytoplasm</keyword>
<dbReference type="EMBL" id="CAJHNH020000189">
    <property type="protein sequence ID" value="CAG5115957.1"/>
    <property type="molecule type" value="Genomic_DNA"/>
</dbReference>
<dbReference type="PANTHER" id="PTHR46212">
    <property type="entry name" value="PEFLIN"/>
    <property type="match status" value="1"/>
</dbReference>
<evidence type="ECO:0000259" key="6">
    <source>
        <dbReference type="PROSITE" id="PS50222"/>
    </source>
</evidence>